<keyword evidence="2" id="KW-1185">Reference proteome</keyword>
<accession>V6F6F0</accession>
<organism evidence="1 2">
    <name type="scientific">Magnetospirillum gryphiswaldense (strain DSM 6361 / JCM 21280 / NBRC 15271 / MSR-1)</name>
    <dbReference type="NCBI Taxonomy" id="431944"/>
    <lineage>
        <taxon>Bacteria</taxon>
        <taxon>Pseudomonadati</taxon>
        <taxon>Pseudomonadota</taxon>
        <taxon>Alphaproteobacteria</taxon>
        <taxon>Rhodospirillales</taxon>
        <taxon>Rhodospirillaceae</taxon>
        <taxon>Magnetospirillum</taxon>
    </lineage>
</organism>
<dbReference type="AlphaFoldDB" id="V6F6F0"/>
<evidence type="ECO:0000313" key="2">
    <source>
        <dbReference type="Proteomes" id="UP000018922"/>
    </source>
</evidence>
<gene>
    <name evidence="1" type="ordered locus">MGMSRv2__2656</name>
</gene>
<name>V6F6F0_MAGGM</name>
<dbReference type="HOGENOM" id="CLU_2260344_0_0_5"/>
<dbReference type="EMBL" id="HG794546">
    <property type="protein sequence ID" value="CDK99871.1"/>
    <property type="molecule type" value="Genomic_DNA"/>
</dbReference>
<sequence length="103" mass="11099">MTRTAETTQTFLQWHDDIPYLITWTPGPVVGTLSAHVADDDFAQLAAEPWSTDIRMEVATAALAQSIHPVKDAGGGRRQAATAEAGLAFRQFQGRSSSMRLAG</sequence>
<protein>
    <submittedName>
        <fullName evidence="1">Uncharacterized protein</fullName>
    </submittedName>
</protein>
<proteinExistence type="predicted"/>
<dbReference type="KEGG" id="mgy:MGMSRv2__2656"/>
<dbReference type="Proteomes" id="UP000018922">
    <property type="component" value="Chromosome I"/>
</dbReference>
<evidence type="ECO:0000313" key="1">
    <source>
        <dbReference type="EMBL" id="CDK99871.1"/>
    </source>
</evidence>
<reference evidence="1 2" key="1">
    <citation type="journal article" date="2014" name="Genome Announc.">
        <title>Complete genome sequence of Magnetospirillum gryphiswaldense MSR-1.</title>
        <authorList>
            <person name="Wang X."/>
            <person name="Wang Q."/>
            <person name="Zhang W."/>
            <person name="Wang Y."/>
            <person name="Li L."/>
            <person name="Wen T."/>
            <person name="Zhang T."/>
            <person name="Zhang Y."/>
            <person name="Xu J."/>
            <person name="Hu J."/>
            <person name="Li S."/>
            <person name="Liu L."/>
            <person name="Liu J."/>
            <person name="Jiang W."/>
            <person name="Tian J."/>
            <person name="Li Y."/>
            <person name="Schuler D."/>
            <person name="Wang L."/>
            <person name="Li J."/>
        </authorList>
    </citation>
    <scope>NUCLEOTIDE SEQUENCE [LARGE SCALE GENOMIC DNA]</scope>
    <source>
        <strain evidence="2">DSM 6361 / JCM 21280 / NBRC 15271 / MSR-1</strain>
    </source>
</reference>